<evidence type="ECO:0000313" key="10">
    <source>
        <dbReference type="Proteomes" id="UP000811255"/>
    </source>
</evidence>
<comment type="subcellular location">
    <subcellularLocation>
        <location evidence="1">Cell membrane</location>
        <topology evidence="1">Multi-pass membrane protein</topology>
    </subcellularLocation>
</comment>
<name>A0ABS5W1I7_9SPHN</name>
<proteinExistence type="inferred from homology"/>
<evidence type="ECO:0000313" key="9">
    <source>
        <dbReference type="EMBL" id="MBT2133123.1"/>
    </source>
</evidence>
<feature type="transmembrane region" description="Helical" evidence="8">
    <location>
        <begin position="60"/>
        <end position="80"/>
    </location>
</feature>
<comment type="caution">
    <text evidence="9">The sequence shown here is derived from an EMBL/GenBank/DDBJ whole genome shotgun (WGS) entry which is preliminary data.</text>
</comment>
<keyword evidence="7 8" id="KW-0472">Membrane</keyword>
<dbReference type="Pfam" id="PF01032">
    <property type="entry name" value="FecCD"/>
    <property type="match status" value="1"/>
</dbReference>
<accession>A0ABS5W1I7</accession>
<evidence type="ECO:0000256" key="2">
    <source>
        <dbReference type="ARBA" id="ARBA00007935"/>
    </source>
</evidence>
<sequence>MVGRAAWPLLTAVLLVVGVLLSLGTGRVWLDPAVLAGSLFEPKPNLPWLILSELRMPRTVLAVLAGATLGLAGAALQGLLRNPLAEPGLLGVSPGAALGAVIAIYFGLSGSFALATPMLGIAGALAAASLTLMAGRGGTLTMILAGVAVSGLMAAGLSLALNFAPNPYAAYEMTIWLLGSLADRDWSQVLLAAPFILAGWVCLALTARDLDALTLGEAQAQSLGIDLSRTRFLALAGTALSVGAATAVTGTIGFIGLLAPHLVRPFVGHQPSRVLLPSALFGAILLLFADVATRIIPTAQEVKLGVLTSLVGTPFFFWLVARLRRMSP</sequence>
<evidence type="ECO:0000256" key="4">
    <source>
        <dbReference type="ARBA" id="ARBA00022475"/>
    </source>
</evidence>
<dbReference type="CDD" id="cd06550">
    <property type="entry name" value="TM_ABC_iron-siderophores_like"/>
    <property type="match status" value="1"/>
</dbReference>
<evidence type="ECO:0000256" key="8">
    <source>
        <dbReference type="SAM" id="Phobius"/>
    </source>
</evidence>
<dbReference type="EMBL" id="JAHFVK010000001">
    <property type="protein sequence ID" value="MBT2133123.1"/>
    <property type="molecule type" value="Genomic_DNA"/>
</dbReference>
<protein>
    <submittedName>
        <fullName evidence="9">Iron ABC transporter permease</fullName>
    </submittedName>
</protein>
<dbReference type="RefSeq" id="WP_214534405.1">
    <property type="nucleotide sequence ID" value="NZ_JAHFVK010000001.1"/>
</dbReference>
<dbReference type="PANTHER" id="PTHR30472">
    <property type="entry name" value="FERRIC ENTEROBACTIN TRANSPORT SYSTEM PERMEASE PROTEIN"/>
    <property type="match status" value="1"/>
</dbReference>
<evidence type="ECO:0000256" key="7">
    <source>
        <dbReference type="ARBA" id="ARBA00023136"/>
    </source>
</evidence>
<feature type="transmembrane region" description="Helical" evidence="8">
    <location>
        <begin position="186"/>
        <end position="207"/>
    </location>
</feature>
<evidence type="ECO:0000256" key="3">
    <source>
        <dbReference type="ARBA" id="ARBA00022448"/>
    </source>
</evidence>
<dbReference type="InterPro" id="IPR037294">
    <property type="entry name" value="ABC_BtuC-like"/>
</dbReference>
<dbReference type="PANTHER" id="PTHR30472:SF25">
    <property type="entry name" value="ABC TRANSPORTER PERMEASE PROTEIN MJ0876-RELATED"/>
    <property type="match status" value="1"/>
</dbReference>
<comment type="similarity">
    <text evidence="2">Belongs to the binding-protein-dependent transport system permease family. FecCD subfamily.</text>
</comment>
<dbReference type="Gene3D" id="1.10.3470.10">
    <property type="entry name" value="ABC transporter involved in vitamin B12 uptake, BtuC"/>
    <property type="match status" value="1"/>
</dbReference>
<gene>
    <name evidence="9" type="ORF">KK137_02145</name>
</gene>
<keyword evidence="3" id="KW-0813">Transport</keyword>
<feature type="transmembrane region" description="Helical" evidence="8">
    <location>
        <begin position="142"/>
        <end position="164"/>
    </location>
</feature>
<keyword evidence="6 8" id="KW-1133">Transmembrane helix</keyword>
<dbReference type="InterPro" id="IPR000522">
    <property type="entry name" value="ABC_transptr_permease_BtuC"/>
</dbReference>
<keyword evidence="4" id="KW-1003">Cell membrane</keyword>
<evidence type="ECO:0000256" key="1">
    <source>
        <dbReference type="ARBA" id="ARBA00004651"/>
    </source>
</evidence>
<reference evidence="9 10" key="1">
    <citation type="submission" date="2021-05" db="EMBL/GenBank/DDBJ databases">
        <title>Croceibacterium sp. LX-88 genome sequence.</title>
        <authorList>
            <person name="Luo X."/>
        </authorList>
    </citation>
    <scope>NUCLEOTIDE SEQUENCE [LARGE SCALE GENOMIC DNA]</scope>
    <source>
        <strain evidence="9 10">LX-88</strain>
    </source>
</reference>
<feature type="transmembrane region" description="Helical" evidence="8">
    <location>
        <begin position="274"/>
        <end position="292"/>
    </location>
</feature>
<feature type="transmembrane region" description="Helical" evidence="8">
    <location>
        <begin position="304"/>
        <end position="321"/>
    </location>
</feature>
<feature type="transmembrane region" description="Helical" evidence="8">
    <location>
        <begin position="232"/>
        <end position="259"/>
    </location>
</feature>
<feature type="transmembrane region" description="Helical" evidence="8">
    <location>
        <begin position="87"/>
        <end position="108"/>
    </location>
</feature>
<keyword evidence="10" id="KW-1185">Reference proteome</keyword>
<keyword evidence="5 8" id="KW-0812">Transmembrane</keyword>
<organism evidence="9 10">
    <name type="scientific">Croceibacterium selenioxidans</name>
    <dbReference type="NCBI Taxonomy" id="2838833"/>
    <lineage>
        <taxon>Bacteria</taxon>
        <taxon>Pseudomonadati</taxon>
        <taxon>Pseudomonadota</taxon>
        <taxon>Alphaproteobacteria</taxon>
        <taxon>Sphingomonadales</taxon>
        <taxon>Erythrobacteraceae</taxon>
        <taxon>Croceibacterium</taxon>
    </lineage>
</organism>
<feature type="transmembrane region" description="Helical" evidence="8">
    <location>
        <begin position="114"/>
        <end position="135"/>
    </location>
</feature>
<dbReference type="SUPFAM" id="SSF81345">
    <property type="entry name" value="ABC transporter involved in vitamin B12 uptake, BtuC"/>
    <property type="match status" value="1"/>
</dbReference>
<evidence type="ECO:0000256" key="5">
    <source>
        <dbReference type="ARBA" id="ARBA00022692"/>
    </source>
</evidence>
<evidence type="ECO:0000256" key="6">
    <source>
        <dbReference type="ARBA" id="ARBA00022989"/>
    </source>
</evidence>
<dbReference type="Proteomes" id="UP000811255">
    <property type="component" value="Unassembled WGS sequence"/>
</dbReference>